<proteinExistence type="predicted"/>
<dbReference type="PANTHER" id="PTHR43157">
    <property type="entry name" value="PHOSPHATIDYLINOSITOL-GLYCAN BIOSYNTHESIS CLASS F PROTEIN-RELATED"/>
    <property type="match status" value="1"/>
</dbReference>
<dbReference type="GO" id="GO:0071949">
    <property type="term" value="F:FAD binding"/>
    <property type="evidence" value="ECO:0007669"/>
    <property type="project" value="InterPro"/>
</dbReference>
<dbReference type="AlphaFoldDB" id="A0A9N9V094"/>
<dbReference type="InterPro" id="IPR036291">
    <property type="entry name" value="NAD(P)-bd_dom_sf"/>
</dbReference>
<dbReference type="PANTHER" id="PTHR43157:SF31">
    <property type="entry name" value="PHOSPHATIDYLINOSITOL-GLYCAN BIOSYNTHESIS CLASS F PROTEIN"/>
    <property type="match status" value="1"/>
</dbReference>
<dbReference type="InterPro" id="IPR016169">
    <property type="entry name" value="FAD-bd_PCMH_sub2"/>
</dbReference>
<dbReference type="Proteomes" id="UP000754883">
    <property type="component" value="Unassembled WGS sequence"/>
</dbReference>
<evidence type="ECO:0000256" key="1">
    <source>
        <dbReference type="ARBA" id="ARBA00023002"/>
    </source>
</evidence>
<dbReference type="EMBL" id="CABFNO020001564">
    <property type="protein sequence ID" value="CAH0003347.1"/>
    <property type="molecule type" value="Genomic_DNA"/>
</dbReference>
<dbReference type="Gene3D" id="3.40.462.20">
    <property type="match status" value="1"/>
</dbReference>
<dbReference type="SUPFAM" id="SSF51735">
    <property type="entry name" value="NAD(P)-binding Rossmann-fold domains"/>
    <property type="match status" value="2"/>
</dbReference>
<dbReference type="Pfam" id="PF00106">
    <property type="entry name" value="adh_short"/>
    <property type="match status" value="2"/>
</dbReference>
<organism evidence="3 4">
    <name type="scientific">Clonostachys byssicola</name>
    <dbReference type="NCBI Taxonomy" id="160290"/>
    <lineage>
        <taxon>Eukaryota</taxon>
        <taxon>Fungi</taxon>
        <taxon>Dikarya</taxon>
        <taxon>Ascomycota</taxon>
        <taxon>Pezizomycotina</taxon>
        <taxon>Sordariomycetes</taxon>
        <taxon>Hypocreomycetidae</taxon>
        <taxon>Hypocreales</taxon>
        <taxon>Bionectriaceae</taxon>
        <taxon>Clonostachys</taxon>
    </lineage>
</organism>
<name>A0A9N9V094_9HYPO</name>
<dbReference type="PROSITE" id="PS51387">
    <property type="entry name" value="FAD_PCMH"/>
    <property type="match status" value="1"/>
</dbReference>
<evidence type="ECO:0000313" key="4">
    <source>
        <dbReference type="Proteomes" id="UP000754883"/>
    </source>
</evidence>
<reference evidence="3" key="1">
    <citation type="submission" date="2021-10" db="EMBL/GenBank/DDBJ databases">
        <authorList>
            <person name="Piombo E."/>
        </authorList>
    </citation>
    <scope>NUCLEOTIDE SEQUENCE</scope>
</reference>
<protein>
    <recommendedName>
        <fullName evidence="2">FAD-binding PCMH-type domain-containing protein</fullName>
    </recommendedName>
</protein>
<evidence type="ECO:0000313" key="3">
    <source>
        <dbReference type="EMBL" id="CAH0003347.1"/>
    </source>
</evidence>
<dbReference type="Gene3D" id="3.30.465.10">
    <property type="match status" value="1"/>
</dbReference>
<keyword evidence="4" id="KW-1185">Reference proteome</keyword>
<dbReference type="InterPro" id="IPR006094">
    <property type="entry name" value="Oxid_FAD_bind_N"/>
</dbReference>
<dbReference type="InterPro" id="IPR002347">
    <property type="entry name" value="SDR_fam"/>
</dbReference>
<dbReference type="PRINTS" id="PR00081">
    <property type="entry name" value="GDHRDH"/>
</dbReference>
<dbReference type="SUPFAM" id="SSF56176">
    <property type="entry name" value="FAD-binding/transporter-associated domain-like"/>
    <property type="match status" value="1"/>
</dbReference>
<dbReference type="Pfam" id="PF01565">
    <property type="entry name" value="FAD_binding_4"/>
    <property type="match status" value="1"/>
</dbReference>
<accession>A0A9N9V094</accession>
<dbReference type="InterPro" id="IPR016166">
    <property type="entry name" value="FAD-bd_PCMH"/>
</dbReference>
<dbReference type="GO" id="GO:0016491">
    <property type="term" value="F:oxidoreductase activity"/>
    <property type="evidence" value="ECO:0007669"/>
    <property type="project" value="UniProtKB-KW"/>
</dbReference>
<dbReference type="Gene3D" id="3.40.50.720">
    <property type="entry name" value="NAD(P)-binding Rossmann-like Domain"/>
    <property type="match status" value="2"/>
</dbReference>
<comment type="caution">
    <text evidence="3">The sequence shown here is derived from an EMBL/GenBank/DDBJ whole genome shotgun (WGS) entry which is preliminary data.</text>
</comment>
<dbReference type="InterPro" id="IPR016167">
    <property type="entry name" value="FAD-bd_PCMH_sub1"/>
</dbReference>
<gene>
    <name evidence="3" type="ORF">CBYS24578_00014527</name>
</gene>
<feature type="domain" description="FAD-binding PCMH-type" evidence="2">
    <location>
        <begin position="388"/>
        <end position="559"/>
    </location>
</feature>
<sequence length="1164" mass="127588">MDASKYDITPEKEASPGQYFYRQFFVKTEPVNRGQADLTGKTAIVTGSNVGLGLEASRQLLDLGLSTLVLAVRSEPKGEAARKSLLSARTGDAPQIEVWSLDLASYESITQFAERAKALARLDLVILNAGIFKAEEEFHPTTGFEMDVQINYLSNALLSILLLPALKKSPGHPGRLVFVSSDMAGWFPLTSASSDLILPVFKEKAKAWNLAARYGESKLLGHLFLTELAQRVPSSVVVINAVNPGFCYGTALQREGEGKIAGALFRGWTRIVGKPHDVCARVIVHAAARFGDEVHGEYVEEGKIRPKAPIVYKPEGQAIAKKLWDETMKEFSFANPIADFLRDPSLSCRGLSVPIVSRELGAILSPGSVIFGPENDAYAEATDRWNLAALPTIEIVVQPASEADVPKIVTYCNKNSINFLTVNRGHGSTTTIARFKGLQLDMTLLNAITIDPSGKTALFQGGVYGRQIIDTLWDKGYIAVTGSHGCVGFFGPGLGGGHGRLEGTRGLIADNILTFNVVLADGKAIKVSKTSNQDLFWALKGAGHNFGIVTSAEVAIFPRGPDTWHFHNYIWAQDKLETVFETLNRFHDNGNTPPLMAVNFGQVSIIPAISKTEAVIFWTFAYSGPAADAEALLQPFNAIGAISEESGDVPYPSLLAIQGTDVSSDSCLSSPLKGSVAGLAVYNATVERQNYIEYNKKIAEYPEFALGSRLYYEGYANKAAKEVNPASTAYAQRDDNHVVFFSTVFRPGLEVPAQEWANNVRDRWNAGQPSRKPTAYLNYAIGDEPLEALYGYEPWRLATLRALKAKYDPKNRFPTMPSELESEAAFEGTFLGFLRRQFTSAKPLPQGINLTDHTAIVTGSNVGLGLSACRQLLKLQLSHLILGVRTEARGHDAAEKLQKEFPSASITVWAVDLESYASIHTFTDKCAALPRIDFAILNAGLFKSSYATVPATDHEVTLQVNYLSTALLGILLLPILRSKKRVGAPKPPVLSFVGSDMIYQTDMNSTGSILQEFNRPHGFSSFPWYSRSKLLQAFFVSELAKHVDPNEVVVNLVNPGMTRQTAFFREKSIFYNMTMGIAQFVLARKVDVAAGTYLDAILVQGKPSHGSFISEWTIKPYPKLWYTPEGREIQLKLWQETMEEFNFAEASRIIKSLERAQDSPGQVS</sequence>
<dbReference type="OrthoDB" id="415825at2759"/>
<dbReference type="InterPro" id="IPR036318">
    <property type="entry name" value="FAD-bd_PCMH-like_sf"/>
</dbReference>
<evidence type="ECO:0000259" key="2">
    <source>
        <dbReference type="PROSITE" id="PS51387"/>
    </source>
</evidence>
<keyword evidence="1" id="KW-0560">Oxidoreductase</keyword>
<dbReference type="Gene3D" id="3.30.43.10">
    <property type="entry name" value="Uridine Diphospho-n-acetylenolpyruvylglucosamine Reductase, domain 2"/>
    <property type="match status" value="1"/>
</dbReference>